<feature type="transmembrane region" description="Helical" evidence="6">
    <location>
        <begin position="351"/>
        <end position="373"/>
    </location>
</feature>
<keyword evidence="8" id="KW-1185">Reference proteome</keyword>
<evidence type="ECO:0000256" key="5">
    <source>
        <dbReference type="ARBA" id="ARBA00023136"/>
    </source>
</evidence>
<comment type="caution">
    <text evidence="7">The sequence shown here is derived from an EMBL/GenBank/DDBJ whole genome shotgun (WGS) entry which is preliminary data.</text>
</comment>
<evidence type="ECO:0000256" key="3">
    <source>
        <dbReference type="ARBA" id="ARBA00022692"/>
    </source>
</evidence>
<keyword evidence="3 6" id="KW-0812">Transmembrane</keyword>
<accession>A0ABW1RJJ6</accession>
<gene>
    <name evidence="7" type="ORF">ACFQAV_05180</name>
</gene>
<dbReference type="InterPro" id="IPR002797">
    <property type="entry name" value="Polysacc_synth"/>
</dbReference>
<keyword evidence="5 6" id="KW-0472">Membrane</keyword>
<feature type="transmembrane region" description="Helical" evidence="6">
    <location>
        <begin position="246"/>
        <end position="266"/>
    </location>
</feature>
<feature type="transmembrane region" description="Helical" evidence="6">
    <location>
        <begin position="110"/>
        <end position="133"/>
    </location>
</feature>
<dbReference type="InterPro" id="IPR050833">
    <property type="entry name" value="Poly_Biosynth_Transport"/>
</dbReference>
<feature type="transmembrane region" description="Helical" evidence="6">
    <location>
        <begin position="7"/>
        <end position="29"/>
    </location>
</feature>
<dbReference type="Proteomes" id="UP001596288">
    <property type="component" value="Unassembled WGS sequence"/>
</dbReference>
<feature type="transmembrane region" description="Helical" evidence="6">
    <location>
        <begin position="410"/>
        <end position="427"/>
    </location>
</feature>
<organism evidence="7 8">
    <name type="scientific">Companilactobacillus huachuanensis</name>
    <dbReference type="NCBI Taxonomy" id="2559914"/>
    <lineage>
        <taxon>Bacteria</taxon>
        <taxon>Bacillati</taxon>
        <taxon>Bacillota</taxon>
        <taxon>Bacilli</taxon>
        <taxon>Lactobacillales</taxon>
        <taxon>Lactobacillaceae</taxon>
        <taxon>Companilactobacillus</taxon>
    </lineage>
</organism>
<feature type="transmembrane region" description="Helical" evidence="6">
    <location>
        <begin position="83"/>
        <end position="104"/>
    </location>
</feature>
<dbReference type="CDD" id="cd13128">
    <property type="entry name" value="MATE_Wzx_like"/>
    <property type="match status" value="1"/>
</dbReference>
<evidence type="ECO:0000256" key="2">
    <source>
        <dbReference type="ARBA" id="ARBA00022475"/>
    </source>
</evidence>
<feature type="transmembrane region" description="Helical" evidence="6">
    <location>
        <begin position="318"/>
        <end position="339"/>
    </location>
</feature>
<keyword evidence="2" id="KW-1003">Cell membrane</keyword>
<feature type="transmembrane region" description="Helical" evidence="6">
    <location>
        <begin position="140"/>
        <end position="158"/>
    </location>
</feature>
<feature type="transmembrane region" description="Helical" evidence="6">
    <location>
        <begin position="164"/>
        <end position="183"/>
    </location>
</feature>
<dbReference type="RefSeq" id="WP_137611424.1">
    <property type="nucleotide sequence ID" value="NZ_BJDF01000009.1"/>
</dbReference>
<feature type="transmembrane region" description="Helical" evidence="6">
    <location>
        <begin position="439"/>
        <end position="457"/>
    </location>
</feature>
<proteinExistence type="predicted"/>
<evidence type="ECO:0000256" key="6">
    <source>
        <dbReference type="SAM" id="Phobius"/>
    </source>
</evidence>
<feature type="transmembrane region" description="Helical" evidence="6">
    <location>
        <begin position="287"/>
        <end position="312"/>
    </location>
</feature>
<evidence type="ECO:0000313" key="7">
    <source>
        <dbReference type="EMBL" id="MFC6176220.1"/>
    </source>
</evidence>
<dbReference type="Pfam" id="PF01943">
    <property type="entry name" value="Polysacc_synt"/>
    <property type="match status" value="1"/>
</dbReference>
<comment type="subcellular location">
    <subcellularLocation>
        <location evidence="1">Cell membrane</location>
        <topology evidence="1">Multi-pass membrane protein</topology>
    </subcellularLocation>
</comment>
<feature type="transmembrane region" description="Helical" evidence="6">
    <location>
        <begin position="41"/>
        <end position="62"/>
    </location>
</feature>
<evidence type="ECO:0000256" key="1">
    <source>
        <dbReference type="ARBA" id="ARBA00004651"/>
    </source>
</evidence>
<feature type="transmembrane region" description="Helical" evidence="6">
    <location>
        <begin position="204"/>
        <end position="223"/>
    </location>
</feature>
<name>A0ABW1RJJ6_9LACO</name>
<dbReference type="PANTHER" id="PTHR30250">
    <property type="entry name" value="PST FAMILY PREDICTED COLANIC ACID TRANSPORTER"/>
    <property type="match status" value="1"/>
</dbReference>
<evidence type="ECO:0000313" key="8">
    <source>
        <dbReference type="Proteomes" id="UP001596288"/>
    </source>
</evidence>
<feature type="transmembrane region" description="Helical" evidence="6">
    <location>
        <begin position="379"/>
        <end position="398"/>
    </location>
</feature>
<sequence>MKVIKNYLYNAFYQVFILLVPFVTIPYLSRILGPVGVGINSYTNSIIQLFILLGGLGTNLYGSRQVAFVRDNREKLTKVFYEITIFRIIIFGISFFCFGIFMLFNHEYRLFYWAQAISIIAAMFDVAWFFMGIENFAVTVLRNIIVKIISLILIFTFVKSSSNLLIYILIISFSLVIGNLTLLPSLKRYIGRPNWNDFTIWKHLMPSVLLFVPQVSTQIYVLINKTLLGSMVNVQVSGYFDQSDKIIKMILAIVTATGTVMMPHVANAFAKGDNGKTKKYLYESFSFVSALSIPMMFGLMAVSSKFVILFFTKKFIDVIPIMMIESIVILLIAWNNALGTQYLLPTNQTKYYTQSVILGTVFNLVFDIPLIILWNAKGAAISTVISEFIVTGYQLWTLKSQINYKKLFKGSLKYFSAGFIMFLIIYSCDRNLNNSWMSIILEIIVGIIVYMFLLVLFKTEIIDEAKKILKH</sequence>
<evidence type="ECO:0000256" key="4">
    <source>
        <dbReference type="ARBA" id="ARBA00022989"/>
    </source>
</evidence>
<protein>
    <submittedName>
        <fullName evidence="7">Flippase</fullName>
    </submittedName>
</protein>
<keyword evidence="4 6" id="KW-1133">Transmembrane helix</keyword>
<dbReference type="PANTHER" id="PTHR30250:SF11">
    <property type="entry name" value="O-ANTIGEN TRANSPORTER-RELATED"/>
    <property type="match status" value="1"/>
</dbReference>
<reference evidence="8" key="1">
    <citation type="journal article" date="2019" name="Int. J. Syst. Evol. Microbiol.">
        <title>The Global Catalogue of Microorganisms (GCM) 10K type strain sequencing project: providing services to taxonomists for standard genome sequencing and annotation.</title>
        <authorList>
            <consortium name="The Broad Institute Genomics Platform"/>
            <consortium name="The Broad Institute Genome Sequencing Center for Infectious Disease"/>
            <person name="Wu L."/>
            <person name="Ma J."/>
        </authorList>
    </citation>
    <scope>NUCLEOTIDE SEQUENCE [LARGE SCALE GENOMIC DNA]</scope>
    <source>
        <strain evidence="8">CCM 8927</strain>
    </source>
</reference>
<dbReference type="EMBL" id="JBHSSF010000012">
    <property type="protein sequence ID" value="MFC6176220.1"/>
    <property type="molecule type" value="Genomic_DNA"/>
</dbReference>